<evidence type="ECO:0000313" key="4">
    <source>
        <dbReference type="EMBL" id="PSK91671.1"/>
    </source>
</evidence>
<feature type="region of interest" description="Disordered" evidence="1">
    <location>
        <begin position="22"/>
        <end position="59"/>
    </location>
</feature>
<name>A0A2P8D374_9BACT</name>
<organism evidence="4 5">
    <name type="scientific">Taibaiella chishuiensis</name>
    <dbReference type="NCBI Taxonomy" id="1434707"/>
    <lineage>
        <taxon>Bacteria</taxon>
        <taxon>Pseudomonadati</taxon>
        <taxon>Bacteroidota</taxon>
        <taxon>Chitinophagia</taxon>
        <taxon>Chitinophagales</taxon>
        <taxon>Chitinophagaceae</taxon>
        <taxon>Taibaiella</taxon>
    </lineage>
</organism>
<dbReference type="PANTHER" id="PTHR38593">
    <property type="entry name" value="BLR2558 PROTEIN"/>
    <property type="match status" value="1"/>
</dbReference>
<protein>
    <submittedName>
        <fullName evidence="4">Putative membrane protein</fullName>
    </submittedName>
</protein>
<sequence length="199" mass="21603">MKKLRFLIVSGLLLAVLQSCGNAGDTGKDSKETADSINEARTDNPPATPSTPASPVSEDDAKFAVDAASGGMAEVNFAELAKQKGANTQVRDFATMMITDHTKANDELKAIAQRKNIVLPADLTDGQKDTRNGLEKRMGADFDKAYIALMTDEHKRTIKMFEDASGKVTDADLKAFIDKTLPALKQHLEHVESIRKIVK</sequence>
<evidence type="ECO:0000256" key="2">
    <source>
        <dbReference type="SAM" id="SignalP"/>
    </source>
</evidence>
<keyword evidence="5" id="KW-1185">Reference proteome</keyword>
<evidence type="ECO:0000259" key="3">
    <source>
        <dbReference type="Pfam" id="PF13628"/>
    </source>
</evidence>
<comment type="caution">
    <text evidence="4">The sequence shown here is derived from an EMBL/GenBank/DDBJ whole genome shotgun (WGS) entry which is preliminary data.</text>
</comment>
<dbReference type="PROSITE" id="PS51257">
    <property type="entry name" value="PROKAR_LIPOPROTEIN"/>
    <property type="match status" value="1"/>
</dbReference>
<dbReference type="InterPro" id="IPR012347">
    <property type="entry name" value="Ferritin-like"/>
</dbReference>
<dbReference type="AlphaFoldDB" id="A0A2P8D374"/>
<dbReference type="PANTHER" id="PTHR38593:SF1">
    <property type="entry name" value="BLR2558 PROTEIN"/>
    <property type="match status" value="1"/>
</dbReference>
<dbReference type="InterPro" id="IPR025419">
    <property type="entry name" value="DUF4142"/>
</dbReference>
<feature type="chain" id="PRO_5015164388" evidence="2">
    <location>
        <begin position="24"/>
        <end position="199"/>
    </location>
</feature>
<dbReference type="Proteomes" id="UP000240572">
    <property type="component" value="Unassembled WGS sequence"/>
</dbReference>
<evidence type="ECO:0000256" key="1">
    <source>
        <dbReference type="SAM" id="MobiDB-lite"/>
    </source>
</evidence>
<dbReference type="RefSeq" id="WP_106523563.1">
    <property type="nucleotide sequence ID" value="NZ_PYGD01000005.1"/>
</dbReference>
<dbReference type="EMBL" id="PYGD01000005">
    <property type="protein sequence ID" value="PSK91671.1"/>
    <property type="molecule type" value="Genomic_DNA"/>
</dbReference>
<dbReference type="OrthoDB" id="883203at2"/>
<gene>
    <name evidence="4" type="ORF">B0I18_105256</name>
</gene>
<feature type="domain" description="DUF4142" evidence="3">
    <location>
        <begin position="59"/>
        <end position="193"/>
    </location>
</feature>
<dbReference type="Pfam" id="PF13628">
    <property type="entry name" value="DUF4142"/>
    <property type="match status" value="1"/>
</dbReference>
<feature type="signal peptide" evidence="2">
    <location>
        <begin position="1"/>
        <end position="23"/>
    </location>
</feature>
<accession>A0A2P8D374</accession>
<dbReference type="Gene3D" id="1.20.1260.10">
    <property type="match status" value="1"/>
</dbReference>
<evidence type="ECO:0000313" key="5">
    <source>
        <dbReference type="Proteomes" id="UP000240572"/>
    </source>
</evidence>
<proteinExistence type="predicted"/>
<feature type="compositionally biased region" description="Basic and acidic residues" evidence="1">
    <location>
        <begin position="26"/>
        <end position="42"/>
    </location>
</feature>
<keyword evidence="2" id="KW-0732">Signal</keyword>
<reference evidence="4 5" key="1">
    <citation type="submission" date="2018-03" db="EMBL/GenBank/DDBJ databases">
        <title>Genomic Encyclopedia of Type Strains, Phase III (KMG-III): the genomes of soil and plant-associated and newly described type strains.</title>
        <authorList>
            <person name="Whitman W."/>
        </authorList>
    </citation>
    <scope>NUCLEOTIDE SEQUENCE [LARGE SCALE GENOMIC DNA]</scope>
    <source>
        <strain evidence="4 5">CGMCC 1.12700</strain>
    </source>
</reference>